<organism evidence="1 2">
    <name type="scientific">Salipaludibacillus neizhouensis</name>
    <dbReference type="NCBI Taxonomy" id="885475"/>
    <lineage>
        <taxon>Bacteria</taxon>
        <taxon>Bacillati</taxon>
        <taxon>Bacillota</taxon>
        <taxon>Bacilli</taxon>
        <taxon>Bacillales</taxon>
        <taxon>Bacillaceae</taxon>
    </lineage>
</organism>
<protein>
    <recommendedName>
        <fullName evidence="3">Photosystem reaction center subunit H</fullName>
    </recommendedName>
</protein>
<evidence type="ECO:0008006" key="3">
    <source>
        <dbReference type="Google" id="ProtNLM"/>
    </source>
</evidence>
<name>A0A3A9K7S3_9BACI</name>
<dbReference type="RefSeq" id="WP_110936774.1">
    <property type="nucleotide sequence ID" value="NZ_KZ614146.1"/>
</dbReference>
<dbReference type="SUPFAM" id="SSF50346">
    <property type="entry name" value="PRC-barrel domain"/>
    <property type="match status" value="1"/>
</dbReference>
<sequence length="157" mass="17795">MRTFNKVKGASVFCGETNRKLGNITDLMYDLTANLITGYWLDNGQWWTKKHALALSLVNGETKKGFYVNTTDSLLPVTEKNKRFFHGNDRLMGQVIKKEDGDMVGIIEDVYFLPSTGKIIGYQVTEGLFEDFKGIKVIRTNHSTVHNEKDCLSIIVQ</sequence>
<reference evidence="1 2" key="1">
    <citation type="submission" date="2017-10" db="EMBL/GenBank/DDBJ databases">
        <title>Bacillus sp. nov., a halophilic bacterium isolated from a Keqin Lake.</title>
        <authorList>
            <person name="Wang H."/>
        </authorList>
    </citation>
    <scope>NUCLEOTIDE SEQUENCE [LARGE SCALE GENOMIC DNA]</scope>
    <source>
        <strain evidence="1 2">KCTC 13187</strain>
    </source>
</reference>
<dbReference type="EMBL" id="PDOE01000001">
    <property type="protein sequence ID" value="RKL68587.1"/>
    <property type="molecule type" value="Genomic_DNA"/>
</dbReference>
<dbReference type="Proteomes" id="UP000281498">
    <property type="component" value="Unassembled WGS sequence"/>
</dbReference>
<comment type="caution">
    <text evidence="1">The sequence shown here is derived from an EMBL/GenBank/DDBJ whole genome shotgun (WGS) entry which is preliminary data.</text>
</comment>
<gene>
    <name evidence="1" type="ORF">CR203_00600</name>
</gene>
<dbReference type="InterPro" id="IPR011033">
    <property type="entry name" value="PRC_barrel-like_sf"/>
</dbReference>
<accession>A0A3A9K7S3</accession>
<dbReference type="AlphaFoldDB" id="A0A3A9K7S3"/>
<proteinExistence type="predicted"/>
<evidence type="ECO:0000313" key="2">
    <source>
        <dbReference type="Proteomes" id="UP000281498"/>
    </source>
</evidence>
<dbReference type="OrthoDB" id="1707618at2"/>
<keyword evidence="2" id="KW-1185">Reference proteome</keyword>
<evidence type="ECO:0000313" key="1">
    <source>
        <dbReference type="EMBL" id="RKL68587.1"/>
    </source>
</evidence>